<keyword evidence="4" id="KW-0804">Transcription</keyword>
<dbReference type="SMART" id="SM00906">
    <property type="entry name" value="Fungal_trans"/>
    <property type="match status" value="1"/>
</dbReference>
<evidence type="ECO:0000259" key="7">
    <source>
        <dbReference type="SMART" id="SM00906"/>
    </source>
</evidence>
<sequence length="539" mass="61427">MVDYLTEALPDIWMPEAIPQLDSFTNSMMMGENGFNFFSLENLGGQTAPNIESLDQEEQQQSRNGHNQPENLRSVQGRSESNTIDAPSEVVDDLIDMYFRRIQVFLPLFHKPTFHHKYVSRTGLAGYTDLEKDSQFVLYGMMALSARFSNLSYFDGISLKERGSPFSRKAQMIYRETVQGFEPHVPTLKWLQGCILLVYYNQSCRPAVGCDLMSATCTRFAYSLGLHRIDEDSCEKGIYPRPSSEEWICKEEQRRAWWSVWELDAFDSISSRRPFSIDKHRMCVFLPVSDEVWFSGIPIESAVLNTDILKCWKSLRDSENRDERAWFLISNFIAVQALELCQQKHIHTRTITDVETVVSCFSLLFHEKFGGSANQPLFDEQNYAKSNWLTLTRLMIQGGHIATRMLSRRASNKPTESNQAYTPSVSVSPAASSSVTTNMSAAIASTSIEDYIQPATEAFRIYQSWSPEFIGFCPPPMVCIITGPAAIMLRFARHLRRISNAGDNPLSPSIQEDLLILILSKFARYWNIGLLLLDFVRAF</sequence>
<dbReference type="GO" id="GO:0000981">
    <property type="term" value="F:DNA-binding transcription factor activity, RNA polymerase II-specific"/>
    <property type="evidence" value="ECO:0007669"/>
    <property type="project" value="InterPro"/>
</dbReference>
<dbReference type="GO" id="GO:0008270">
    <property type="term" value="F:zinc ion binding"/>
    <property type="evidence" value="ECO:0007669"/>
    <property type="project" value="InterPro"/>
</dbReference>
<keyword evidence="2" id="KW-0479">Metal-binding</keyword>
<feature type="region of interest" description="Disordered" evidence="6">
    <location>
        <begin position="53"/>
        <end position="83"/>
    </location>
</feature>
<dbReference type="PANTHER" id="PTHR47338">
    <property type="entry name" value="ZN(II)2CYS6 TRANSCRIPTION FACTOR (EUROFUNG)-RELATED"/>
    <property type="match status" value="1"/>
</dbReference>
<evidence type="ECO:0000256" key="1">
    <source>
        <dbReference type="ARBA" id="ARBA00004123"/>
    </source>
</evidence>
<dbReference type="EMBL" id="KZ613979">
    <property type="protein sequence ID" value="PMD28983.1"/>
    <property type="molecule type" value="Genomic_DNA"/>
</dbReference>
<evidence type="ECO:0000256" key="4">
    <source>
        <dbReference type="ARBA" id="ARBA00023163"/>
    </source>
</evidence>
<evidence type="ECO:0000313" key="8">
    <source>
        <dbReference type="EMBL" id="PMD28983.1"/>
    </source>
</evidence>
<dbReference type="Proteomes" id="UP000235786">
    <property type="component" value="Unassembled WGS sequence"/>
</dbReference>
<dbReference type="InterPro" id="IPR050815">
    <property type="entry name" value="TF_fung"/>
</dbReference>
<evidence type="ECO:0000313" key="9">
    <source>
        <dbReference type="Proteomes" id="UP000235786"/>
    </source>
</evidence>
<feature type="compositionally biased region" description="Polar residues" evidence="6">
    <location>
        <begin position="59"/>
        <end position="83"/>
    </location>
</feature>
<dbReference type="GO" id="GO:0005634">
    <property type="term" value="C:nucleus"/>
    <property type="evidence" value="ECO:0007669"/>
    <property type="project" value="UniProtKB-SubCell"/>
</dbReference>
<dbReference type="InterPro" id="IPR007219">
    <property type="entry name" value="XnlR_reg_dom"/>
</dbReference>
<accession>A0A2J6QRU9</accession>
<evidence type="ECO:0000256" key="6">
    <source>
        <dbReference type="SAM" id="MobiDB-lite"/>
    </source>
</evidence>
<dbReference type="OrthoDB" id="3462402at2759"/>
<gene>
    <name evidence="8" type="ORF">L207DRAFT_263595</name>
</gene>
<dbReference type="Pfam" id="PF04082">
    <property type="entry name" value="Fungal_trans"/>
    <property type="match status" value="1"/>
</dbReference>
<dbReference type="AlphaFoldDB" id="A0A2J6QRU9"/>
<keyword evidence="9" id="KW-1185">Reference proteome</keyword>
<keyword evidence="3" id="KW-0805">Transcription regulation</keyword>
<protein>
    <recommendedName>
        <fullName evidence="7">Xylanolytic transcriptional activator regulatory domain-containing protein</fullName>
    </recommendedName>
</protein>
<dbReference type="GO" id="GO:0003677">
    <property type="term" value="F:DNA binding"/>
    <property type="evidence" value="ECO:0007669"/>
    <property type="project" value="InterPro"/>
</dbReference>
<reference evidence="8 9" key="1">
    <citation type="submission" date="2016-04" db="EMBL/GenBank/DDBJ databases">
        <title>A degradative enzymes factory behind the ericoid mycorrhizal symbiosis.</title>
        <authorList>
            <consortium name="DOE Joint Genome Institute"/>
            <person name="Martino E."/>
            <person name="Morin E."/>
            <person name="Grelet G."/>
            <person name="Kuo A."/>
            <person name="Kohler A."/>
            <person name="Daghino S."/>
            <person name="Barry K."/>
            <person name="Choi C."/>
            <person name="Cichocki N."/>
            <person name="Clum A."/>
            <person name="Copeland A."/>
            <person name="Hainaut M."/>
            <person name="Haridas S."/>
            <person name="Labutti K."/>
            <person name="Lindquist E."/>
            <person name="Lipzen A."/>
            <person name="Khouja H.-R."/>
            <person name="Murat C."/>
            <person name="Ohm R."/>
            <person name="Olson A."/>
            <person name="Spatafora J."/>
            <person name="Veneault-Fourrey C."/>
            <person name="Henrissat B."/>
            <person name="Grigoriev I."/>
            <person name="Martin F."/>
            <person name="Perotto S."/>
        </authorList>
    </citation>
    <scope>NUCLEOTIDE SEQUENCE [LARGE SCALE GENOMIC DNA]</scope>
    <source>
        <strain evidence="8 9">F</strain>
    </source>
</reference>
<feature type="domain" description="Xylanolytic transcriptional activator regulatory" evidence="7">
    <location>
        <begin position="210"/>
        <end position="293"/>
    </location>
</feature>
<name>A0A2J6QRU9_HYAVF</name>
<comment type="subcellular location">
    <subcellularLocation>
        <location evidence="1">Nucleus</location>
    </subcellularLocation>
</comment>
<organism evidence="8 9">
    <name type="scientific">Hyaloscypha variabilis (strain UAMH 11265 / GT02V1 / F)</name>
    <name type="common">Meliniomyces variabilis</name>
    <dbReference type="NCBI Taxonomy" id="1149755"/>
    <lineage>
        <taxon>Eukaryota</taxon>
        <taxon>Fungi</taxon>
        <taxon>Dikarya</taxon>
        <taxon>Ascomycota</taxon>
        <taxon>Pezizomycotina</taxon>
        <taxon>Leotiomycetes</taxon>
        <taxon>Helotiales</taxon>
        <taxon>Hyaloscyphaceae</taxon>
        <taxon>Hyaloscypha</taxon>
        <taxon>Hyaloscypha variabilis</taxon>
    </lineage>
</organism>
<keyword evidence="5" id="KW-0539">Nucleus</keyword>
<proteinExistence type="predicted"/>
<dbReference type="PANTHER" id="PTHR47338:SF20">
    <property type="entry name" value="ZN(II)2CYS6 TRANSCRIPTION FACTOR (EUROFUNG)"/>
    <property type="match status" value="1"/>
</dbReference>
<evidence type="ECO:0000256" key="2">
    <source>
        <dbReference type="ARBA" id="ARBA00022723"/>
    </source>
</evidence>
<dbReference type="CDD" id="cd12148">
    <property type="entry name" value="fungal_TF_MHR"/>
    <property type="match status" value="1"/>
</dbReference>
<dbReference type="STRING" id="1149755.A0A2J6QRU9"/>
<evidence type="ECO:0000256" key="3">
    <source>
        <dbReference type="ARBA" id="ARBA00023015"/>
    </source>
</evidence>
<dbReference type="GO" id="GO:0006351">
    <property type="term" value="P:DNA-templated transcription"/>
    <property type="evidence" value="ECO:0007669"/>
    <property type="project" value="InterPro"/>
</dbReference>
<evidence type="ECO:0000256" key="5">
    <source>
        <dbReference type="ARBA" id="ARBA00023242"/>
    </source>
</evidence>